<organism evidence="1 2">
    <name type="scientific">Cryptococcus amylolentus CBS 6039</name>
    <dbReference type="NCBI Taxonomy" id="1295533"/>
    <lineage>
        <taxon>Eukaryota</taxon>
        <taxon>Fungi</taxon>
        <taxon>Dikarya</taxon>
        <taxon>Basidiomycota</taxon>
        <taxon>Agaricomycotina</taxon>
        <taxon>Tremellomycetes</taxon>
        <taxon>Tremellales</taxon>
        <taxon>Cryptococcaceae</taxon>
        <taxon>Cryptococcus</taxon>
    </lineage>
</organism>
<dbReference type="AlphaFoldDB" id="A0A1E3HMQ1"/>
<dbReference type="OrthoDB" id="10618044at2759"/>
<dbReference type="Proteomes" id="UP000094065">
    <property type="component" value="Unassembled WGS sequence"/>
</dbReference>
<dbReference type="EMBL" id="AWGJ01000007">
    <property type="protein sequence ID" value="ODN77627.1"/>
    <property type="molecule type" value="Genomic_DNA"/>
</dbReference>
<gene>
    <name evidence="1" type="ORF">L202_04785</name>
</gene>
<accession>A0A1E3HMQ1</accession>
<keyword evidence="2" id="KW-1185">Reference proteome</keyword>
<name>A0A1E3HMQ1_9TREE</name>
<comment type="caution">
    <text evidence="1">The sequence shown here is derived from an EMBL/GenBank/DDBJ whole genome shotgun (WGS) entry which is preliminary data.</text>
</comment>
<proteinExistence type="predicted"/>
<dbReference type="GeneID" id="30156094"/>
<evidence type="ECO:0000313" key="1">
    <source>
        <dbReference type="EMBL" id="ODN77627.1"/>
    </source>
</evidence>
<protein>
    <submittedName>
        <fullName evidence="1">Uncharacterized protein</fullName>
    </submittedName>
</protein>
<reference evidence="1 2" key="1">
    <citation type="submission" date="2016-06" db="EMBL/GenBank/DDBJ databases">
        <title>Evolution of pathogenesis and genome organization in the Tremellales.</title>
        <authorList>
            <person name="Cuomo C."/>
            <person name="Litvintseva A."/>
            <person name="Heitman J."/>
            <person name="Chen Y."/>
            <person name="Sun S."/>
            <person name="Springer D."/>
            <person name="Dromer F."/>
            <person name="Young S."/>
            <person name="Zeng Q."/>
            <person name="Chapman S."/>
            <person name="Gujja S."/>
            <person name="Saif S."/>
            <person name="Birren B."/>
        </authorList>
    </citation>
    <scope>NUCLEOTIDE SEQUENCE [LARGE SCALE GENOMIC DNA]</scope>
    <source>
        <strain evidence="1 2">CBS 6039</strain>
    </source>
</reference>
<evidence type="ECO:0000313" key="2">
    <source>
        <dbReference type="Proteomes" id="UP000094065"/>
    </source>
</evidence>
<sequence>MPRPSLPPIDPSTPPELICSCRKRVRPQRGVPCQNCASKYKNQSAKRLEGSQEAKVARKSSALNEHPIFSTKVDLPA</sequence>
<dbReference type="RefSeq" id="XP_018992863.1">
    <property type="nucleotide sequence ID" value="XM_019138920.1"/>
</dbReference>